<keyword evidence="2" id="KW-1185">Reference proteome</keyword>
<protein>
    <submittedName>
        <fullName evidence="1">Uncharacterized protein</fullName>
    </submittedName>
</protein>
<dbReference type="Proteomes" id="UP001071777">
    <property type="component" value="Unassembled WGS sequence"/>
</dbReference>
<reference evidence="1" key="1">
    <citation type="submission" date="2022-10" db="EMBL/GenBank/DDBJ databases">
        <title>Adaptive evolution leads to modifications in subtelomeric GC content in a zoonotic Cryptosporidium species.</title>
        <authorList>
            <person name="Li J."/>
            <person name="Feng Y."/>
            <person name="Xiao L."/>
        </authorList>
    </citation>
    <scope>NUCLEOTIDE SEQUENCE</scope>
    <source>
        <strain evidence="1">25894</strain>
    </source>
</reference>
<evidence type="ECO:0000313" key="1">
    <source>
        <dbReference type="EMBL" id="KAJ1615241.1"/>
    </source>
</evidence>
<name>A0ABQ8PBW6_9CRYT</name>
<gene>
    <name evidence="1" type="ORF">OJ252_327</name>
</gene>
<dbReference type="EMBL" id="JAPCXB010000011">
    <property type="protein sequence ID" value="KAJ1615241.1"/>
    <property type="molecule type" value="Genomic_DNA"/>
</dbReference>
<accession>A0ABQ8PBW6</accession>
<organism evidence="1 2">
    <name type="scientific">Cryptosporidium canis</name>
    <dbReference type="NCBI Taxonomy" id="195482"/>
    <lineage>
        <taxon>Eukaryota</taxon>
        <taxon>Sar</taxon>
        <taxon>Alveolata</taxon>
        <taxon>Apicomplexa</taxon>
        <taxon>Conoidasida</taxon>
        <taxon>Coccidia</taxon>
        <taxon>Eucoccidiorida</taxon>
        <taxon>Eimeriorina</taxon>
        <taxon>Cryptosporidiidae</taxon>
        <taxon>Cryptosporidium</taxon>
    </lineage>
</organism>
<proteinExistence type="predicted"/>
<sequence>MDEDCFNVHSPGVFEARRAGKSSRKSAPAVVRAMPRINKRYKKPPFSVDKIEGMCNEFIDPYKQIYRDAVNTYTERKIKSKRRCELFRKSLLDREDLYFNSLKKCVIFDTNWAKEKLKQEENKILNFTNDETKSVVDIYLLRSVANEKANKQRDLLLKLQQFWCEFREKIAEKSESEKSKILDMTKYICKSSLNRLPNNRQYYESSMDISSSTLNNGKLSLDQYEQIKLMAAGYEVTTGKFSVMIDNLTKRIDSILGTERRLNHVAKAIVLH</sequence>
<comment type="caution">
    <text evidence="1">The sequence shown here is derived from an EMBL/GenBank/DDBJ whole genome shotgun (WGS) entry which is preliminary data.</text>
</comment>
<evidence type="ECO:0000313" key="2">
    <source>
        <dbReference type="Proteomes" id="UP001071777"/>
    </source>
</evidence>